<feature type="region of interest" description="Disordered" evidence="1">
    <location>
        <begin position="1"/>
        <end position="56"/>
    </location>
</feature>
<evidence type="ECO:0000313" key="3">
    <source>
        <dbReference type="Proteomes" id="UP000652219"/>
    </source>
</evidence>
<keyword evidence="3" id="KW-1185">Reference proteome</keyword>
<reference evidence="2 3" key="1">
    <citation type="journal article" date="2020" name="Phytopathology">
        <title>Genome Sequence Resources of Colletotrichum truncatum, C. plurivorum, C. musicola, and C. sojae: Four Species Pathogenic to Soybean (Glycine max).</title>
        <authorList>
            <person name="Rogerio F."/>
            <person name="Boufleur T.R."/>
            <person name="Ciampi-Guillardi M."/>
            <person name="Sukno S.A."/>
            <person name="Thon M.R."/>
            <person name="Massola Junior N.S."/>
            <person name="Baroncelli R."/>
        </authorList>
    </citation>
    <scope>NUCLEOTIDE SEQUENCE [LARGE SCALE GENOMIC DNA]</scope>
    <source>
        <strain evidence="2 3">LFN0009</strain>
    </source>
</reference>
<dbReference type="AlphaFoldDB" id="A0A8H6MUQ5"/>
<accession>A0A8H6MUQ5</accession>
<dbReference type="Proteomes" id="UP000652219">
    <property type="component" value="Unassembled WGS sequence"/>
</dbReference>
<evidence type="ECO:0000313" key="2">
    <source>
        <dbReference type="EMBL" id="KAF6809687.1"/>
    </source>
</evidence>
<sequence length="114" mass="12851">MGTENKGMHMIFPDVVGSAQPPMRPGTSRRSRHRSDEDEPAPPTSRPEVVNDADTFSQETVLASLTRLTGPRSRYCISSNFTTRSDEVRMRLSIPIDLLQEDYAWTRAWLASGR</sequence>
<gene>
    <name evidence="2" type="ORF">CSOJ01_06742</name>
</gene>
<proteinExistence type="predicted"/>
<evidence type="ECO:0000256" key="1">
    <source>
        <dbReference type="SAM" id="MobiDB-lite"/>
    </source>
</evidence>
<organism evidence="2 3">
    <name type="scientific">Colletotrichum sojae</name>
    <dbReference type="NCBI Taxonomy" id="2175907"/>
    <lineage>
        <taxon>Eukaryota</taxon>
        <taxon>Fungi</taxon>
        <taxon>Dikarya</taxon>
        <taxon>Ascomycota</taxon>
        <taxon>Pezizomycotina</taxon>
        <taxon>Sordariomycetes</taxon>
        <taxon>Hypocreomycetidae</taxon>
        <taxon>Glomerellales</taxon>
        <taxon>Glomerellaceae</taxon>
        <taxon>Colletotrichum</taxon>
        <taxon>Colletotrichum orchidearum species complex</taxon>
    </lineage>
</organism>
<protein>
    <submittedName>
        <fullName evidence="2">Uncharacterized protein</fullName>
    </submittedName>
</protein>
<comment type="caution">
    <text evidence="2">The sequence shown here is derived from an EMBL/GenBank/DDBJ whole genome shotgun (WGS) entry which is preliminary data.</text>
</comment>
<name>A0A8H6MUQ5_9PEZI</name>
<dbReference type="EMBL" id="WIGN01000097">
    <property type="protein sequence ID" value="KAF6809687.1"/>
    <property type="molecule type" value="Genomic_DNA"/>
</dbReference>